<feature type="transmembrane region" description="Helical" evidence="1">
    <location>
        <begin position="88"/>
        <end position="112"/>
    </location>
</feature>
<keyword evidence="1" id="KW-0472">Membrane</keyword>
<dbReference type="AlphaFoldDB" id="A0A7N9ID43"/>
<evidence type="ECO:0000313" key="3">
    <source>
        <dbReference type="Proteomes" id="UP000233100"/>
    </source>
</evidence>
<reference evidence="2 3" key="1">
    <citation type="submission" date="2013-03" db="EMBL/GenBank/DDBJ databases">
        <authorList>
            <person name="Warren W."/>
            <person name="Wilson R.K."/>
        </authorList>
    </citation>
    <scope>NUCLEOTIDE SEQUENCE</scope>
</reference>
<evidence type="ECO:0000256" key="1">
    <source>
        <dbReference type="SAM" id="Phobius"/>
    </source>
</evidence>
<organism evidence="2 3">
    <name type="scientific">Macaca fascicularis</name>
    <name type="common">Crab-eating macaque</name>
    <name type="synonym">Cynomolgus monkey</name>
    <dbReference type="NCBI Taxonomy" id="9541"/>
    <lineage>
        <taxon>Eukaryota</taxon>
        <taxon>Metazoa</taxon>
        <taxon>Chordata</taxon>
        <taxon>Craniata</taxon>
        <taxon>Vertebrata</taxon>
        <taxon>Euteleostomi</taxon>
        <taxon>Mammalia</taxon>
        <taxon>Eutheria</taxon>
        <taxon>Euarchontoglires</taxon>
        <taxon>Primates</taxon>
        <taxon>Haplorrhini</taxon>
        <taxon>Catarrhini</taxon>
        <taxon>Cercopithecidae</taxon>
        <taxon>Cercopithecinae</taxon>
        <taxon>Macaca</taxon>
    </lineage>
</organism>
<keyword evidence="1" id="KW-1133">Transmembrane helix</keyword>
<dbReference type="Proteomes" id="UP000233100">
    <property type="component" value="Chromosome 9"/>
</dbReference>
<name>A0A7N9ID43_MACFA</name>
<dbReference type="GeneTree" id="ENSGT00940000161627"/>
<dbReference type="PANTHER" id="PTHR46254:SF6">
    <property type="entry name" value="HIGH MOBILITY GROUP AT-HOOK 2"/>
    <property type="match status" value="1"/>
</dbReference>
<accession>A0A7N9ID43</accession>
<protein>
    <submittedName>
        <fullName evidence="2">Uncharacterized protein</fullName>
    </submittedName>
</protein>
<reference evidence="2" key="3">
    <citation type="submission" date="2025-09" db="UniProtKB">
        <authorList>
            <consortium name="Ensembl"/>
        </authorList>
    </citation>
    <scope>IDENTIFICATION</scope>
</reference>
<sequence length="172" mass="19401">MQLLQLCDRADWLIWAPRVWSKCSASENGPGGACMTLNPTGQNYFSHLLLTTTRRRCQCLSLALCSDFFSFLSLFLLFFLFLSFFLSFSLFLSSFFVFLAFFPFLSFLLFLWSADLGSLQPPPPGFKIFSCLSLPSSWDYKCVPPCLTNFCTYSRDGASSCWPGSSQTPGLK</sequence>
<keyword evidence="3" id="KW-1185">Reference proteome</keyword>
<proteinExistence type="predicted"/>
<evidence type="ECO:0000313" key="2">
    <source>
        <dbReference type="Ensembl" id="ENSMFAP00000054091.1"/>
    </source>
</evidence>
<keyword evidence="1" id="KW-0812">Transmembrane</keyword>
<dbReference type="Ensembl" id="ENSMFAT00000091928.1">
    <property type="protein sequence ID" value="ENSMFAP00000054091.1"/>
    <property type="gene ID" value="ENSMFAG00000056802.1"/>
</dbReference>
<feature type="transmembrane region" description="Helical" evidence="1">
    <location>
        <begin position="59"/>
        <end position="82"/>
    </location>
</feature>
<dbReference type="PANTHER" id="PTHR46254">
    <property type="entry name" value="PROTEIN GVQW1-RELATED"/>
    <property type="match status" value="1"/>
</dbReference>
<reference evidence="2" key="2">
    <citation type="submission" date="2025-08" db="UniProtKB">
        <authorList>
            <consortium name="Ensembl"/>
        </authorList>
    </citation>
    <scope>IDENTIFICATION</scope>
</reference>